<protein>
    <recommendedName>
        <fullName evidence="4">RPM1 interacting protein 13</fullName>
    </recommendedName>
</protein>
<accession>A0AAU9P8Z1</accession>
<comment type="caution">
    <text evidence="2">The sequence shown here is derived from an EMBL/GenBank/DDBJ whole genome shotgun (WGS) entry which is preliminary data.</text>
</comment>
<name>A0AAU9P8Z1_9ASTR</name>
<keyword evidence="3" id="KW-1185">Reference proteome</keyword>
<reference evidence="2 3" key="1">
    <citation type="submission" date="2022-01" db="EMBL/GenBank/DDBJ databases">
        <authorList>
            <person name="Xiong W."/>
            <person name="Schranz E."/>
        </authorList>
    </citation>
    <scope>NUCLEOTIDE SEQUENCE [LARGE SCALE GENOMIC DNA]</scope>
</reference>
<evidence type="ECO:0000313" key="3">
    <source>
        <dbReference type="Proteomes" id="UP001157418"/>
    </source>
</evidence>
<evidence type="ECO:0000256" key="1">
    <source>
        <dbReference type="SAM" id="MobiDB-lite"/>
    </source>
</evidence>
<evidence type="ECO:0008006" key="4">
    <source>
        <dbReference type="Google" id="ProtNLM"/>
    </source>
</evidence>
<dbReference type="InterPro" id="IPR053234">
    <property type="entry name" value="RPM1_Interactor"/>
</dbReference>
<dbReference type="EMBL" id="CAKMRJ010005523">
    <property type="protein sequence ID" value="CAH1446609.1"/>
    <property type="molecule type" value="Genomic_DNA"/>
</dbReference>
<proteinExistence type="predicted"/>
<dbReference type="PANTHER" id="PTHR33443">
    <property type="entry name" value="ZGC:112980"/>
    <property type="match status" value="1"/>
</dbReference>
<dbReference type="Proteomes" id="UP001157418">
    <property type="component" value="Unassembled WGS sequence"/>
</dbReference>
<dbReference type="AlphaFoldDB" id="A0AAU9P8Z1"/>
<dbReference type="PANTHER" id="PTHR33443:SF30">
    <property type="entry name" value="SARCOSINE DEHYDROGENASE-2C PROTEIN"/>
    <property type="match status" value="1"/>
</dbReference>
<evidence type="ECO:0000313" key="2">
    <source>
        <dbReference type="EMBL" id="CAH1446609.1"/>
    </source>
</evidence>
<sequence>MADVQEVDSAFFTPKTKKRTVVEALDDDDDTPLRPIFCLKRKSAIKEFDDKEDCFILDFNPEEDSVDLSKKDVENGHQNNPHDSPDVSLIHEKGQVACRDYPHSRHLCVKHPFTKTPHESCCKLCYCFVCDVPAPCMYWTGSNGHCHAIDNEGWKSMKDVFRRKSMKTHLF</sequence>
<organism evidence="2 3">
    <name type="scientific">Lactuca virosa</name>
    <dbReference type="NCBI Taxonomy" id="75947"/>
    <lineage>
        <taxon>Eukaryota</taxon>
        <taxon>Viridiplantae</taxon>
        <taxon>Streptophyta</taxon>
        <taxon>Embryophyta</taxon>
        <taxon>Tracheophyta</taxon>
        <taxon>Spermatophyta</taxon>
        <taxon>Magnoliopsida</taxon>
        <taxon>eudicotyledons</taxon>
        <taxon>Gunneridae</taxon>
        <taxon>Pentapetalae</taxon>
        <taxon>asterids</taxon>
        <taxon>campanulids</taxon>
        <taxon>Asterales</taxon>
        <taxon>Asteraceae</taxon>
        <taxon>Cichorioideae</taxon>
        <taxon>Cichorieae</taxon>
        <taxon>Lactucinae</taxon>
        <taxon>Lactuca</taxon>
    </lineage>
</organism>
<feature type="region of interest" description="Disordered" evidence="1">
    <location>
        <begin position="69"/>
        <end position="88"/>
    </location>
</feature>
<gene>
    <name evidence="2" type="ORF">LVIROSA_LOCUS32288</name>
</gene>